<evidence type="ECO:0000313" key="2">
    <source>
        <dbReference type="EMBL" id="MFD0852512.1"/>
    </source>
</evidence>
<accession>A0ABW3CG34</accession>
<name>A0ABW3CG34_9ACTN</name>
<keyword evidence="3" id="KW-1185">Reference proteome</keyword>
<dbReference type="InterPro" id="IPR015943">
    <property type="entry name" value="WD40/YVTN_repeat-like_dom_sf"/>
</dbReference>
<dbReference type="Pfam" id="PF13360">
    <property type="entry name" value="PQQ_2"/>
    <property type="match status" value="1"/>
</dbReference>
<reference evidence="3" key="1">
    <citation type="journal article" date="2019" name="Int. J. Syst. Evol. Microbiol.">
        <title>The Global Catalogue of Microorganisms (GCM) 10K type strain sequencing project: providing services to taxonomists for standard genome sequencing and annotation.</title>
        <authorList>
            <consortium name="The Broad Institute Genomics Platform"/>
            <consortium name="The Broad Institute Genome Sequencing Center for Infectious Disease"/>
            <person name="Wu L."/>
            <person name="Ma J."/>
        </authorList>
    </citation>
    <scope>NUCLEOTIDE SEQUENCE [LARGE SCALE GENOMIC DNA]</scope>
    <source>
        <strain evidence="3">JCM 31696</strain>
    </source>
</reference>
<sequence>GAHSDYQALPAPKALVHGDHLIAVAGAPGDLLRVGTKNGSRIVKTGRIAAYSLTGGHRVWTSEFNGDPIGLVPDGDSVVVLSDRQQLVRVDANTGEKLLDEGLPRNLYQPAHLWVEQGRYVVVARNGGWDEEYRPVRVYTLDPNAR</sequence>
<gene>
    <name evidence="2" type="ORF">ACFQ07_09775</name>
</gene>
<dbReference type="Gene3D" id="2.130.10.10">
    <property type="entry name" value="YVTN repeat-like/Quinoprotein amine dehydrogenase"/>
    <property type="match status" value="1"/>
</dbReference>
<evidence type="ECO:0000313" key="3">
    <source>
        <dbReference type="Proteomes" id="UP001597083"/>
    </source>
</evidence>
<dbReference type="EMBL" id="JBHTIR010001409">
    <property type="protein sequence ID" value="MFD0852512.1"/>
    <property type="molecule type" value="Genomic_DNA"/>
</dbReference>
<comment type="caution">
    <text evidence="2">The sequence shown here is derived from an EMBL/GenBank/DDBJ whole genome shotgun (WGS) entry which is preliminary data.</text>
</comment>
<dbReference type="InterPro" id="IPR002372">
    <property type="entry name" value="PQQ_rpt_dom"/>
</dbReference>
<feature type="non-terminal residue" evidence="2">
    <location>
        <position position="1"/>
    </location>
</feature>
<protein>
    <submittedName>
        <fullName evidence="2">PQQ-binding-like beta-propeller repeat protein</fullName>
    </submittedName>
</protein>
<proteinExistence type="predicted"/>
<dbReference type="Proteomes" id="UP001597083">
    <property type="component" value="Unassembled WGS sequence"/>
</dbReference>
<dbReference type="SUPFAM" id="SSF50998">
    <property type="entry name" value="Quinoprotein alcohol dehydrogenase-like"/>
    <property type="match status" value="1"/>
</dbReference>
<dbReference type="InterPro" id="IPR011047">
    <property type="entry name" value="Quinoprotein_ADH-like_sf"/>
</dbReference>
<organism evidence="2 3">
    <name type="scientific">Actinomadura adrarensis</name>
    <dbReference type="NCBI Taxonomy" id="1819600"/>
    <lineage>
        <taxon>Bacteria</taxon>
        <taxon>Bacillati</taxon>
        <taxon>Actinomycetota</taxon>
        <taxon>Actinomycetes</taxon>
        <taxon>Streptosporangiales</taxon>
        <taxon>Thermomonosporaceae</taxon>
        <taxon>Actinomadura</taxon>
    </lineage>
</organism>
<feature type="domain" description="Pyrrolo-quinoline quinone repeat" evidence="1">
    <location>
        <begin position="45"/>
        <end position="127"/>
    </location>
</feature>
<evidence type="ECO:0000259" key="1">
    <source>
        <dbReference type="Pfam" id="PF13360"/>
    </source>
</evidence>